<dbReference type="GO" id="GO:0005581">
    <property type="term" value="C:collagen trimer"/>
    <property type="evidence" value="ECO:0007669"/>
    <property type="project" value="UniProtKB-KW"/>
</dbReference>
<keyword evidence="3" id="KW-0176">Collagen</keyword>
<comment type="caution">
    <text evidence="3">The sequence shown here is derived from an EMBL/GenBank/DDBJ whole genome shotgun (WGS) entry which is preliminary data.</text>
</comment>
<dbReference type="InterPro" id="IPR001007">
    <property type="entry name" value="VWF_dom"/>
</dbReference>
<dbReference type="PROSITE" id="PS50184">
    <property type="entry name" value="VWFC_2"/>
    <property type="match status" value="1"/>
</dbReference>
<keyword evidence="4" id="KW-1185">Reference proteome</keyword>
<dbReference type="PANTHER" id="PTHR46439:SF3">
    <property type="entry name" value="RE54525P"/>
    <property type="match status" value="1"/>
</dbReference>
<dbReference type="SUPFAM" id="SSF57603">
    <property type="entry name" value="FnI-like domain"/>
    <property type="match status" value="1"/>
</dbReference>
<feature type="region of interest" description="Disordered" evidence="1">
    <location>
        <begin position="115"/>
        <end position="182"/>
    </location>
</feature>
<dbReference type="EMBL" id="SRLO01000024">
    <property type="protein sequence ID" value="TNN84869.1"/>
    <property type="molecule type" value="Genomic_DNA"/>
</dbReference>
<evidence type="ECO:0000313" key="4">
    <source>
        <dbReference type="Proteomes" id="UP000314294"/>
    </source>
</evidence>
<dbReference type="SMART" id="SM00214">
    <property type="entry name" value="VWC"/>
    <property type="match status" value="1"/>
</dbReference>
<dbReference type="AlphaFoldDB" id="A0A4Z2J3S1"/>
<dbReference type="Proteomes" id="UP000314294">
    <property type="component" value="Unassembled WGS sequence"/>
</dbReference>
<proteinExistence type="predicted"/>
<dbReference type="Pfam" id="PF00093">
    <property type="entry name" value="VWC"/>
    <property type="match status" value="1"/>
</dbReference>
<feature type="compositionally biased region" description="Low complexity" evidence="1">
    <location>
        <begin position="124"/>
        <end position="149"/>
    </location>
</feature>
<organism evidence="3 4">
    <name type="scientific">Liparis tanakae</name>
    <name type="common">Tanaka's snailfish</name>
    <dbReference type="NCBI Taxonomy" id="230148"/>
    <lineage>
        <taxon>Eukaryota</taxon>
        <taxon>Metazoa</taxon>
        <taxon>Chordata</taxon>
        <taxon>Craniata</taxon>
        <taxon>Vertebrata</taxon>
        <taxon>Euteleostomi</taxon>
        <taxon>Actinopterygii</taxon>
        <taxon>Neopterygii</taxon>
        <taxon>Teleostei</taxon>
        <taxon>Neoteleostei</taxon>
        <taxon>Acanthomorphata</taxon>
        <taxon>Eupercaria</taxon>
        <taxon>Perciformes</taxon>
        <taxon>Cottioidei</taxon>
        <taxon>Cottales</taxon>
        <taxon>Liparidae</taxon>
        <taxon>Liparis</taxon>
    </lineage>
</organism>
<reference evidence="3 4" key="1">
    <citation type="submission" date="2019-03" db="EMBL/GenBank/DDBJ databases">
        <title>First draft genome of Liparis tanakae, snailfish: a comprehensive survey of snailfish specific genes.</title>
        <authorList>
            <person name="Kim W."/>
            <person name="Song I."/>
            <person name="Jeong J.-H."/>
            <person name="Kim D."/>
            <person name="Kim S."/>
            <person name="Ryu S."/>
            <person name="Song J.Y."/>
            <person name="Lee S.K."/>
        </authorList>
    </citation>
    <scope>NUCLEOTIDE SEQUENCE [LARGE SCALE GENOMIC DNA]</scope>
    <source>
        <tissue evidence="3">Muscle</tissue>
    </source>
</reference>
<dbReference type="PROSITE" id="PS01208">
    <property type="entry name" value="VWFC_1"/>
    <property type="match status" value="1"/>
</dbReference>
<evidence type="ECO:0000313" key="3">
    <source>
        <dbReference type="EMBL" id="TNN84869.1"/>
    </source>
</evidence>
<protein>
    <submittedName>
        <fullName evidence="3">Collagen alpha-1(I) chain</fullName>
    </submittedName>
</protein>
<sequence length="412" mass="44514">MHSALVSCRAAEIQENCLREECRLLSVLTCRGRGSGLQLCILQSLRGTFGSCTLDGQLYNDKDVWKPEPCQICVCDSGTVMCDEVICEDTSDCADPIIPDGECCPICPDVDGPQVPEDFEQTTGAVGPKGDKGPVGPSGNDGLDGQPGFPGLPGPPGPPGLGGNFSPQMSYVDHSKSGGSQPQHGPMLLFRLNNEENLKELCLIFINRVPWVLVVLLETLAPLVLRVSMAQLVSPVSPEPLVLWDLVVPLVPLERTEMMVSPAKPVAPVSVDPLAPRELVDSQEPLDSPASRDTEDSAVWMELRETLDPLDPRESLVHLVRTVSPAPWVLVVFPVREAAQDLPVPPALVVMMATVAPLDPLDLPDLLGPLDSPVVLELKERPVLQEAVETRDPRVPVVRLVTQDHLELLVEL</sequence>
<evidence type="ECO:0000259" key="2">
    <source>
        <dbReference type="PROSITE" id="PS50184"/>
    </source>
</evidence>
<dbReference type="PANTHER" id="PTHR46439">
    <property type="entry name" value="CYSTEINE-RICH MOTOR NEURON 1 PROTEIN"/>
    <property type="match status" value="1"/>
</dbReference>
<gene>
    <name evidence="3" type="primary">COL1A1_2</name>
    <name evidence="3" type="ORF">EYF80_004914</name>
</gene>
<accession>A0A4Z2J3S1</accession>
<dbReference type="FunFam" id="2.10.70.10:FF:000013">
    <property type="entry name" value="Collagen, type I, alpha 1"/>
    <property type="match status" value="1"/>
</dbReference>
<name>A0A4Z2J3S1_9TELE</name>
<dbReference type="InterPro" id="IPR052624">
    <property type="entry name" value="CRIM1"/>
</dbReference>
<dbReference type="OrthoDB" id="8939548at2759"/>
<evidence type="ECO:0000256" key="1">
    <source>
        <dbReference type="SAM" id="MobiDB-lite"/>
    </source>
</evidence>
<dbReference type="Gene3D" id="2.10.70.10">
    <property type="entry name" value="Complement Module, domain 1"/>
    <property type="match status" value="1"/>
</dbReference>
<feature type="compositionally biased region" description="Pro residues" evidence="1">
    <location>
        <begin position="150"/>
        <end position="159"/>
    </location>
</feature>
<feature type="domain" description="VWFC" evidence="2">
    <location>
        <begin position="50"/>
        <end position="108"/>
    </location>
</feature>